<proteinExistence type="predicted"/>
<dbReference type="EMBL" id="HBEK01022773">
    <property type="protein sequence ID" value="CAD8402492.1"/>
    <property type="molecule type" value="Transcribed_RNA"/>
</dbReference>
<name>A0A7S0G868_9RHOD</name>
<protein>
    <submittedName>
        <fullName evidence="1">Uncharacterized protein</fullName>
    </submittedName>
</protein>
<gene>
    <name evidence="1" type="ORF">RMAR0315_LOCUS12497</name>
</gene>
<sequence>MGFKMKEGKIWVFLLVIRLCSPVIGFSFDARFLPVRRDVKPLEIQDVLDDPLGPGVKQASVAWHSNRMAISANSDEGRGRMFILKQEAGTWKNFAVEFPSTEAKEWVASDVAVFGMWSFLGAYRHGHGGEVAAYYDGQQKQVVKAEHSQFGQSLSASTRFLAISSRERIQWYSRNNGGRLELSQELALGTVQHLGGIQDSGDFLNSPVTGFGELEFESSWGVVALHSEARILGMIFRRDASVWKPMRMLKFPDMVSFPPWPIHIPERKDEPLAGQIEFRGSVAVSGTKAVLGCKNCQFRHSVLVASLDAGRVSDVQELVVNDYFLYGLTPRRYGHSIAVTDRMLAVSDVSMQTRKVSIFSIEGHRSWNLLHWLYKPKSMTFRLPLFDIAADGDHLLSCAVIEGQERKLSPLVYHNATSFSVADVGAGAGGSEDEKPTDRLYVDDAELNTKTKISLGVLSSASAIFLVHAGLTVWQLVGHS</sequence>
<reference evidence="1" key="1">
    <citation type="submission" date="2021-01" db="EMBL/GenBank/DDBJ databases">
        <authorList>
            <person name="Corre E."/>
            <person name="Pelletier E."/>
            <person name="Niang G."/>
            <person name="Scheremetjew M."/>
            <person name="Finn R."/>
            <person name="Kale V."/>
            <person name="Holt S."/>
            <person name="Cochrane G."/>
            <person name="Meng A."/>
            <person name="Brown T."/>
            <person name="Cohen L."/>
        </authorList>
    </citation>
    <scope>NUCLEOTIDE SEQUENCE</scope>
    <source>
        <strain evidence="1">UTEX LB 2760</strain>
    </source>
</reference>
<accession>A0A7S0G868</accession>
<evidence type="ECO:0000313" key="1">
    <source>
        <dbReference type="EMBL" id="CAD8402492.1"/>
    </source>
</evidence>
<organism evidence="1">
    <name type="scientific">Rhodosorus marinus</name>
    <dbReference type="NCBI Taxonomy" id="101924"/>
    <lineage>
        <taxon>Eukaryota</taxon>
        <taxon>Rhodophyta</taxon>
        <taxon>Stylonematophyceae</taxon>
        <taxon>Stylonematales</taxon>
        <taxon>Stylonemataceae</taxon>
        <taxon>Rhodosorus</taxon>
    </lineage>
</organism>
<dbReference type="AlphaFoldDB" id="A0A7S0G868"/>